<dbReference type="GO" id="GO:0016887">
    <property type="term" value="F:ATP hydrolysis activity"/>
    <property type="evidence" value="ECO:0007669"/>
    <property type="project" value="InterPro"/>
</dbReference>
<comment type="caution">
    <text evidence="8">Lacks conserved residue(s) required for the propagation of feature annotation.</text>
</comment>
<name>A0A540VJS9_9CHLR</name>
<dbReference type="SUPFAM" id="SSF110942">
    <property type="entry name" value="HSP90 C-terminal domain"/>
    <property type="match status" value="1"/>
</dbReference>
<comment type="function">
    <text evidence="8">Molecular chaperone. Has ATPase activity.</text>
</comment>
<dbReference type="SUPFAM" id="SSF55874">
    <property type="entry name" value="ATPase domain of HSP90 chaperone/DNA topoisomerase II/histidine kinase"/>
    <property type="match status" value="1"/>
</dbReference>
<evidence type="ECO:0000256" key="1">
    <source>
        <dbReference type="ARBA" id="ARBA00004496"/>
    </source>
</evidence>
<dbReference type="CDD" id="cd16927">
    <property type="entry name" value="HATPase_Hsp90-like"/>
    <property type="match status" value="1"/>
</dbReference>
<dbReference type="Gene3D" id="3.40.50.11260">
    <property type="match status" value="1"/>
</dbReference>
<feature type="binding site" evidence="9">
    <location>
        <position position="42"/>
    </location>
    <ligand>
        <name>ATP</name>
        <dbReference type="ChEBI" id="CHEBI:30616"/>
    </ligand>
</feature>
<comment type="subcellular location">
    <subcellularLocation>
        <location evidence="1 8">Cytoplasm</location>
    </subcellularLocation>
</comment>
<organism evidence="11 12">
    <name type="scientific">Litorilinea aerophila</name>
    <dbReference type="NCBI Taxonomy" id="1204385"/>
    <lineage>
        <taxon>Bacteria</taxon>
        <taxon>Bacillati</taxon>
        <taxon>Chloroflexota</taxon>
        <taxon>Caldilineae</taxon>
        <taxon>Caldilineales</taxon>
        <taxon>Caldilineaceae</taxon>
        <taxon>Litorilinea</taxon>
    </lineage>
</organism>
<dbReference type="InterPro" id="IPR001404">
    <property type="entry name" value="Hsp90_fam"/>
</dbReference>
<dbReference type="RefSeq" id="WP_141609014.1">
    <property type="nucleotide sequence ID" value="NZ_VIGC02000005.1"/>
</dbReference>
<dbReference type="SUPFAM" id="SSF54211">
    <property type="entry name" value="Ribosomal protein S5 domain 2-like"/>
    <property type="match status" value="1"/>
</dbReference>
<feature type="binding site" evidence="9">
    <location>
        <position position="89"/>
    </location>
    <ligand>
        <name>ATP</name>
        <dbReference type="ChEBI" id="CHEBI:30616"/>
    </ligand>
</feature>
<dbReference type="Pfam" id="PF13589">
    <property type="entry name" value="HATPase_c_3"/>
    <property type="match status" value="1"/>
</dbReference>
<feature type="binding site" evidence="9">
    <location>
        <position position="177"/>
    </location>
    <ligand>
        <name>ATP</name>
        <dbReference type="ChEBI" id="CHEBI:30616"/>
    </ligand>
</feature>
<dbReference type="GO" id="GO:0140662">
    <property type="term" value="F:ATP-dependent protein folding chaperone"/>
    <property type="evidence" value="ECO:0007669"/>
    <property type="project" value="InterPro"/>
</dbReference>
<proteinExistence type="inferred from homology"/>
<evidence type="ECO:0000256" key="2">
    <source>
        <dbReference type="ARBA" id="ARBA00008239"/>
    </source>
</evidence>
<dbReference type="PROSITE" id="PS00298">
    <property type="entry name" value="HSP90"/>
    <property type="match status" value="1"/>
</dbReference>
<evidence type="ECO:0000313" key="11">
    <source>
        <dbReference type="EMBL" id="TQE97029.1"/>
    </source>
</evidence>
<feature type="binding site" evidence="9">
    <location>
        <position position="337"/>
    </location>
    <ligand>
        <name>ATP</name>
        <dbReference type="ChEBI" id="CHEBI:30616"/>
    </ligand>
</feature>
<evidence type="ECO:0000256" key="3">
    <source>
        <dbReference type="ARBA" id="ARBA00022490"/>
    </source>
</evidence>
<evidence type="ECO:0000256" key="8">
    <source>
        <dbReference type="HAMAP-Rule" id="MF_00505"/>
    </source>
</evidence>
<dbReference type="InterPro" id="IPR037196">
    <property type="entry name" value="HSP90_C"/>
</dbReference>
<feature type="region of interest" description="C" evidence="8">
    <location>
        <begin position="552"/>
        <end position="635"/>
    </location>
</feature>
<dbReference type="PRINTS" id="PR00775">
    <property type="entry name" value="HEATSHOCK90"/>
</dbReference>
<dbReference type="Gene3D" id="3.30.230.80">
    <property type="match status" value="1"/>
</dbReference>
<dbReference type="InterPro" id="IPR019805">
    <property type="entry name" value="Heat_shock_protein_90_CS"/>
</dbReference>
<comment type="caution">
    <text evidence="11">The sequence shown here is derived from an EMBL/GenBank/DDBJ whole genome shotgun (WGS) entry which is preliminary data.</text>
</comment>
<evidence type="ECO:0000256" key="4">
    <source>
        <dbReference type="ARBA" id="ARBA00022741"/>
    </source>
</evidence>
<dbReference type="GO" id="GO:0051082">
    <property type="term" value="F:unfolded protein binding"/>
    <property type="evidence" value="ECO:0007669"/>
    <property type="project" value="UniProtKB-UniRule"/>
</dbReference>
<keyword evidence="12" id="KW-1185">Reference proteome</keyword>
<evidence type="ECO:0000259" key="10">
    <source>
        <dbReference type="SMART" id="SM00387"/>
    </source>
</evidence>
<dbReference type="Gene3D" id="3.30.565.10">
    <property type="entry name" value="Histidine kinase-like ATPase, C-terminal domain"/>
    <property type="match status" value="1"/>
</dbReference>
<dbReference type="Pfam" id="PF00183">
    <property type="entry name" value="HSP90"/>
    <property type="match status" value="1"/>
</dbReference>
<dbReference type="FunFam" id="3.30.565.10:FF:000009">
    <property type="entry name" value="Molecular chaperone HtpG"/>
    <property type="match status" value="1"/>
</dbReference>
<keyword evidence="7 8" id="KW-0143">Chaperone</keyword>
<dbReference type="PANTHER" id="PTHR11528">
    <property type="entry name" value="HEAT SHOCK PROTEIN 90 FAMILY MEMBER"/>
    <property type="match status" value="1"/>
</dbReference>
<keyword evidence="4 8" id="KW-0547">Nucleotide-binding</keyword>
<dbReference type="PIRSF" id="PIRSF002583">
    <property type="entry name" value="Hsp90"/>
    <property type="match status" value="1"/>
</dbReference>
<evidence type="ECO:0000256" key="5">
    <source>
        <dbReference type="ARBA" id="ARBA00022840"/>
    </source>
</evidence>
<feature type="binding site" evidence="9">
    <location>
        <begin position="104"/>
        <end position="105"/>
    </location>
    <ligand>
        <name>ATP</name>
        <dbReference type="ChEBI" id="CHEBI:30616"/>
    </ligand>
</feature>
<feature type="binding site" evidence="9">
    <location>
        <position position="84"/>
    </location>
    <ligand>
        <name>ATP</name>
        <dbReference type="ChEBI" id="CHEBI:30616"/>
    </ligand>
</feature>
<feature type="region of interest" description="A; substrate-binding" evidence="8">
    <location>
        <begin position="1"/>
        <end position="337"/>
    </location>
</feature>
<accession>A0A540VJS9</accession>
<reference evidence="11 12" key="1">
    <citation type="submission" date="2019-06" db="EMBL/GenBank/DDBJ databases">
        <title>Genome sequence of Litorilinea aerophila BAA-2444.</title>
        <authorList>
            <person name="Maclea K.S."/>
            <person name="Maurais E.G."/>
            <person name="Iannazzi L.C."/>
        </authorList>
    </citation>
    <scope>NUCLEOTIDE SEQUENCE [LARGE SCALE GENOMIC DNA]</scope>
    <source>
        <strain evidence="11 12">ATCC BAA-2444</strain>
    </source>
</reference>
<dbReference type="InParanoid" id="A0A540VJS9"/>
<dbReference type="InterPro" id="IPR020575">
    <property type="entry name" value="Hsp90_N"/>
</dbReference>
<dbReference type="Gene3D" id="1.20.120.790">
    <property type="entry name" value="Heat shock protein 90, C-terminal domain"/>
    <property type="match status" value="1"/>
</dbReference>
<dbReference type="FunCoup" id="A0A540VJS9">
    <property type="interactions" value="334"/>
</dbReference>
<dbReference type="OrthoDB" id="9802640at2"/>
<evidence type="ECO:0000313" key="12">
    <source>
        <dbReference type="Proteomes" id="UP000317371"/>
    </source>
</evidence>
<feature type="binding site" evidence="9">
    <location>
        <begin position="126"/>
        <end position="131"/>
    </location>
    <ligand>
        <name>ATP</name>
        <dbReference type="ChEBI" id="CHEBI:30616"/>
    </ligand>
</feature>
<dbReference type="AlphaFoldDB" id="A0A540VJS9"/>
<dbReference type="NCBIfam" id="NF003555">
    <property type="entry name" value="PRK05218.1"/>
    <property type="match status" value="1"/>
</dbReference>
<dbReference type="HAMAP" id="MF_00505">
    <property type="entry name" value="HSP90"/>
    <property type="match status" value="1"/>
</dbReference>
<comment type="similarity">
    <text evidence="2 8">Belongs to the heat shock protein 90 family.</text>
</comment>
<feature type="domain" description="Histidine kinase/HSP90-like ATPase" evidence="10">
    <location>
        <begin position="31"/>
        <end position="187"/>
    </location>
</feature>
<sequence>MTDTTLTPESLEYRTEVKQLLDILAHSLYTDREIFLRELISNASDALHRVQFEMLTNANVVDPDRELAIWIRPDPQAKTLTITDSGIGMNRDELVENLGTIAHSGARAFLQNANADKQALAEIIGQFGVGFYSVFMVAQEVTVTSRSYRPEDRAWRWRSRGDSSFTLEPADQEERGTTIEIRLKEDATEFAQTWRLEQIIKKHSDYVSFPIYLIQPGSDGDEAKAEVINSRTALWRQSPSTVEEEAYHDFYKQLTYDTEPPLLKVHLVADAPASLRAILFVPSRRDRAVLAMRPDLGLRLYSRKILIQERNRDLLPDYFRFVEGVVDSDDLPLNVSREMVQSNPILRQLRRALSSRLIRELKAMAENEPEKYLTFWQEFGIFLKEGVATDPTSHENLLDLLRFRSTKSGDGWISFQEYVDRMQAEQKAIYYVLGDNLQAAARSPHLDYFRAHDIEVLYLVDPIDGFMTTMLREYKGHPLQNVDDAGLELPKGKDAEAEESGLDQEAFNRLMDRFKTVLGERIRDVRESRQLVQSPCRLVSPEDSLDRDLQRIRRLTEEDYEVPKKFLELNRRHPLIVNLAQILQKQPEEPVIDATIEQLFANALLLEGLHTNPVEMVERIQNFMEMAVAARTPAD</sequence>
<keyword evidence="6 8" id="KW-0346">Stress response</keyword>
<dbReference type="GO" id="GO:0005737">
    <property type="term" value="C:cytoplasm"/>
    <property type="evidence" value="ECO:0007669"/>
    <property type="project" value="UniProtKB-SubCell"/>
</dbReference>
<dbReference type="InterPro" id="IPR036890">
    <property type="entry name" value="HATPase_C_sf"/>
</dbReference>
<keyword evidence="5 8" id="KW-0067">ATP-binding</keyword>
<dbReference type="SMART" id="SM00387">
    <property type="entry name" value="HATPase_c"/>
    <property type="match status" value="1"/>
</dbReference>
<feature type="binding site" evidence="9">
    <location>
        <position position="38"/>
    </location>
    <ligand>
        <name>ATP</name>
        <dbReference type="ChEBI" id="CHEBI:30616"/>
    </ligand>
</feature>
<gene>
    <name evidence="8 11" type="primary">htpG</name>
    <name evidence="11" type="ORF">FKZ61_05170</name>
</gene>
<dbReference type="InterPro" id="IPR020568">
    <property type="entry name" value="Ribosomal_Su5_D2-typ_SF"/>
</dbReference>
<dbReference type="EMBL" id="VIGC01000005">
    <property type="protein sequence ID" value="TQE97029.1"/>
    <property type="molecule type" value="Genomic_DNA"/>
</dbReference>
<comment type="subunit">
    <text evidence="8">Homodimer.</text>
</comment>
<evidence type="ECO:0000256" key="7">
    <source>
        <dbReference type="ARBA" id="ARBA00023186"/>
    </source>
</evidence>
<keyword evidence="3 8" id="KW-0963">Cytoplasm</keyword>
<protein>
    <recommendedName>
        <fullName evidence="8">Chaperone protein HtpG</fullName>
    </recommendedName>
    <alternativeName>
        <fullName evidence="8">Heat shock protein HtpG</fullName>
    </alternativeName>
    <alternativeName>
        <fullName evidence="8">High temperature protein G</fullName>
    </alternativeName>
</protein>
<feature type="binding site" evidence="9">
    <location>
        <position position="97"/>
    </location>
    <ligand>
        <name>ATP</name>
        <dbReference type="ChEBI" id="CHEBI:30616"/>
    </ligand>
</feature>
<dbReference type="GO" id="GO:0005524">
    <property type="term" value="F:ATP binding"/>
    <property type="evidence" value="ECO:0007669"/>
    <property type="project" value="UniProtKB-UniRule"/>
</dbReference>
<dbReference type="InterPro" id="IPR003594">
    <property type="entry name" value="HATPase_dom"/>
</dbReference>
<evidence type="ECO:0000256" key="9">
    <source>
        <dbReference type="PIRSR" id="PIRSR002583-1"/>
    </source>
</evidence>
<evidence type="ECO:0000256" key="6">
    <source>
        <dbReference type="ARBA" id="ARBA00023016"/>
    </source>
</evidence>
<dbReference type="Proteomes" id="UP000317371">
    <property type="component" value="Unassembled WGS sequence"/>
</dbReference>